<dbReference type="FunFam" id="1.10.260.100:FF:000002">
    <property type="entry name" value="Stress-induced-phosphoprotein 1 (Hsp70/Hsp90-organizing)"/>
    <property type="match status" value="1"/>
</dbReference>
<evidence type="ECO:0000256" key="6">
    <source>
        <dbReference type="PROSITE-ProRule" id="PRU00339"/>
    </source>
</evidence>
<feature type="domain" description="STI1" evidence="7">
    <location>
        <begin position="271"/>
        <end position="310"/>
    </location>
</feature>
<organism evidence="8 9">
    <name type="scientific">Allacma fusca</name>
    <dbReference type="NCBI Taxonomy" id="39272"/>
    <lineage>
        <taxon>Eukaryota</taxon>
        <taxon>Metazoa</taxon>
        <taxon>Ecdysozoa</taxon>
        <taxon>Arthropoda</taxon>
        <taxon>Hexapoda</taxon>
        <taxon>Collembola</taxon>
        <taxon>Symphypleona</taxon>
        <taxon>Sminthuridae</taxon>
        <taxon>Allacma</taxon>
    </lineage>
</organism>
<dbReference type="Proteomes" id="UP000708208">
    <property type="component" value="Unassembled WGS sequence"/>
</dbReference>
<gene>
    <name evidence="8" type="ORF">AFUS01_LOCUS18231</name>
</gene>
<protein>
    <recommendedName>
        <fullName evidence="5">Stress-induced-phosphoprotein 1</fullName>
    </recommendedName>
</protein>
<evidence type="ECO:0000256" key="1">
    <source>
        <dbReference type="ARBA" id="ARBA00004496"/>
    </source>
</evidence>
<dbReference type="Pfam" id="PF17830">
    <property type="entry name" value="STI1-HOP_DP"/>
    <property type="match status" value="1"/>
</dbReference>
<dbReference type="SMART" id="SM00727">
    <property type="entry name" value="STI1"/>
    <property type="match status" value="1"/>
</dbReference>
<feature type="repeat" description="TPR" evidence="6">
    <location>
        <begin position="7"/>
        <end position="40"/>
    </location>
</feature>
<sequence length="322" mass="36631">MANNAEALKEKELGNVEYKKKNFDAALEHYRKAVELDPTDMTFRNNIAAVYFEQKNYEACIKECTDAVELGRENRADYKLIAKALCRAGNASKKVGDFKSAKVYYEKSLSEHRTPETRTLISEVEKVIKEEERTAYIDPVRAEEEKNLGNDLFKKGDYGTALKHYNEAIRRNPDDAKLYSNRAACYTKLAAFDLGLKDCETCVDLDPKFIKGWIRKGKILQGMQDAGKAMSAYQKALEIDPNNAEALEGYRQTMSAVHSNPEEMRKRAMGDPEVQAILRDPAMRMILEQMQNDPKALHDHLKNPEIAEKIQKLLESGLIAIR</sequence>
<evidence type="ECO:0000313" key="9">
    <source>
        <dbReference type="Proteomes" id="UP000708208"/>
    </source>
</evidence>
<comment type="subcellular location">
    <subcellularLocation>
        <location evidence="1">Cytoplasm</location>
    </subcellularLocation>
</comment>
<keyword evidence="2" id="KW-0963">Cytoplasm</keyword>
<keyword evidence="9" id="KW-1185">Reference proteome</keyword>
<evidence type="ECO:0000313" key="8">
    <source>
        <dbReference type="EMBL" id="CAG7729527.1"/>
    </source>
</evidence>
<dbReference type="PANTHER" id="PTHR22904:SF523">
    <property type="entry name" value="STRESS-INDUCED-PHOSPHOPROTEIN 1"/>
    <property type="match status" value="1"/>
</dbReference>
<dbReference type="PANTHER" id="PTHR22904">
    <property type="entry name" value="TPR REPEAT CONTAINING PROTEIN"/>
    <property type="match status" value="1"/>
</dbReference>
<dbReference type="GO" id="GO:0005737">
    <property type="term" value="C:cytoplasm"/>
    <property type="evidence" value="ECO:0007669"/>
    <property type="project" value="UniProtKB-SubCell"/>
</dbReference>
<dbReference type="OrthoDB" id="2423701at2759"/>
<evidence type="ECO:0000256" key="5">
    <source>
        <dbReference type="ARBA" id="ARBA00026193"/>
    </source>
</evidence>
<evidence type="ECO:0000256" key="2">
    <source>
        <dbReference type="ARBA" id="ARBA00022490"/>
    </source>
</evidence>
<name>A0A8J2P823_9HEXA</name>
<accession>A0A8J2P823</accession>
<dbReference type="InterPro" id="IPR006636">
    <property type="entry name" value="STI1_HS-bd"/>
</dbReference>
<dbReference type="PROSITE" id="PS50005">
    <property type="entry name" value="TPR"/>
    <property type="match status" value="3"/>
</dbReference>
<dbReference type="AlphaFoldDB" id="A0A8J2P823"/>
<evidence type="ECO:0000259" key="7">
    <source>
        <dbReference type="SMART" id="SM00727"/>
    </source>
</evidence>
<dbReference type="EMBL" id="CAJVCH010179858">
    <property type="protein sequence ID" value="CAG7729527.1"/>
    <property type="molecule type" value="Genomic_DNA"/>
</dbReference>
<feature type="repeat" description="TPR" evidence="6">
    <location>
        <begin position="210"/>
        <end position="243"/>
    </location>
</feature>
<dbReference type="InterPro" id="IPR019734">
    <property type="entry name" value="TPR_rpt"/>
</dbReference>
<keyword evidence="3" id="KW-0677">Repeat</keyword>
<dbReference type="FunFam" id="1.25.40.10:FF:000010">
    <property type="entry name" value="Stress-induced phosphoprotein 1"/>
    <property type="match status" value="1"/>
</dbReference>
<reference evidence="8" key="1">
    <citation type="submission" date="2021-06" db="EMBL/GenBank/DDBJ databases">
        <authorList>
            <person name="Hodson N. C."/>
            <person name="Mongue J. A."/>
            <person name="Jaron S. K."/>
        </authorList>
    </citation>
    <scope>NUCLEOTIDE SEQUENCE</scope>
</reference>
<dbReference type="GO" id="GO:0051879">
    <property type="term" value="F:Hsp90 protein binding"/>
    <property type="evidence" value="ECO:0007669"/>
    <property type="project" value="TreeGrafter"/>
</dbReference>
<evidence type="ECO:0000256" key="3">
    <source>
        <dbReference type="ARBA" id="ARBA00022737"/>
    </source>
</evidence>
<dbReference type="InterPro" id="IPR041243">
    <property type="entry name" value="STI1/HOP_DP"/>
</dbReference>
<dbReference type="FunFam" id="1.25.40.10:FF:000027">
    <property type="entry name" value="stress-induced-phosphoprotein 1 isoform X1"/>
    <property type="match status" value="1"/>
</dbReference>
<proteinExistence type="predicted"/>
<keyword evidence="4 6" id="KW-0802">TPR repeat</keyword>
<dbReference type="Pfam" id="PF13181">
    <property type="entry name" value="TPR_8"/>
    <property type="match status" value="2"/>
</dbReference>
<dbReference type="SMART" id="SM00028">
    <property type="entry name" value="TPR"/>
    <property type="match status" value="6"/>
</dbReference>
<evidence type="ECO:0000256" key="4">
    <source>
        <dbReference type="ARBA" id="ARBA00022803"/>
    </source>
</evidence>
<dbReference type="Pfam" id="PF13414">
    <property type="entry name" value="TPR_11"/>
    <property type="match status" value="2"/>
</dbReference>
<comment type="caution">
    <text evidence="8">The sequence shown here is derived from an EMBL/GenBank/DDBJ whole genome shotgun (WGS) entry which is preliminary data.</text>
</comment>
<feature type="repeat" description="TPR" evidence="6">
    <location>
        <begin position="142"/>
        <end position="175"/>
    </location>
</feature>